<dbReference type="PROSITE" id="PS01124">
    <property type="entry name" value="HTH_ARAC_FAMILY_2"/>
    <property type="match status" value="1"/>
</dbReference>
<dbReference type="EMBL" id="SNWM01000003">
    <property type="protein sequence ID" value="TDO21296.1"/>
    <property type="molecule type" value="Genomic_DNA"/>
</dbReference>
<keyword evidence="1" id="KW-0805">Transcription regulation</keyword>
<keyword evidence="6" id="KW-1185">Reference proteome</keyword>
<name>A0A4R6IH78_9SPHI</name>
<keyword evidence="3" id="KW-0804">Transcription</keyword>
<dbReference type="AlphaFoldDB" id="A0A4R6IH78"/>
<dbReference type="InterPro" id="IPR009057">
    <property type="entry name" value="Homeodomain-like_sf"/>
</dbReference>
<keyword evidence="2 5" id="KW-0238">DNA-binding</keyword>
<dbReference type="PANTHER" id="PTHR43280">
    <property type="entry name" value="ARAC-FAMILY TRANSCRIPTIONAL REGULATOR"/>
    <property type="match status" value="1"/>
</dbReference>
<gene>
    <name evidence="5" type="ORF">CLV32_2400</name>
</gene>
<evidence type="ECO:0000256" key="1">
    <source>
        <dbReference type="ARBA" id="ARBA00023015"/>
    </source>
</evidence>
<dbReference type="Pfam" id="PF12833">
    <property type="entry name" value="HTH_18"/>
    <property type="match status" value="1"/>
</dbReference>
<protein>
    <submittedName>
        <fullName evidence="5">AraC-like DNA-binding protein</fullName>
    </submittedName>
</protein>
<evidence type="ECO:0000256" key="3">
    <source>
        <dbReference type="ARBA" id="ARBA00023163"/>
    </source>
</evidence>
<dbReference type="GO" id="GO:0003700">
    <property type="term" value="F:DNA-binding transcription factor activity"/>
    <property type="evidence" value="ECO:0007669"/>
    <property type="project" value="InterPro"/>
</dbReference>
<evidence type="ECO:0000256" key="2">
    <source>
        <dbReference type="ARBA" id="ARBA00023125"/>
    </source>
</evidence>
<sequence length="318" mass="36878">MHWPIKNRYLRTMADQPQTIKSITEFHRLRGLPGPVHPLVSVVRFEDMKYNSKHPQSWVLDFYSIALKSNFKAKLKYGHQVYDFDEGIMTFMAPGQKIGIEYNPDQPVDHSGWLLIFHPDFLWGTPMAKSIRQYEFFDYAVHEALFLSAEEEELLNGIMANIGDEYRRSIDPFTQNIIIGQLEVLLSYAQRFYQRQFLTRKISNHDVLMRLETFLDACFHDQQLNRNGIPTVLSVAEALHISPNYLSNLLKTLTGQSTQQHIQDKLINKAKEMLSTKSLSISEVAYALGFNYPQSFSKLFKSKTQVSPAEFRQQMTNS</sequence>
<comment type="caution">
    <text evidence="5">The sequence shown here is derived from an EMBL/GenBank/DDBJ whole genome shotgun (WGS) entry which is preliminary data.</text>
</comment>
<dbReference type="SMART" id="SM00342">
    <property type="entry name" value="HTH_ARAC"/>
    <property type="match status" value="1"/>
</dbReference>
<accession>A0A4R6IH78</accession>
<dbReference type="Proteomes" id="UP000295499">
    <property type="component" value="Unassembled WGS sequence"/>
</dbReference>
<evidence type="ECO:0000313" key="5">
    <source>
        <dbReference type="EMBL" id="TDO21296.1"/>
    </source>
</evidence>
<organism evidence="5 6">
    <name type="scientific">Pedobacter duraquae</name>
    <dbReference type="NCBI Taxonomy" id="425511"/>
    <lineage>
        <taxon>Bacteria</taxon>
        <taxon>Pseudomonadati</taxon>
        <taxon>Bacteroidota</taxon>
        <taxon>Sphingobacteriia</taxon>
        <taxon>Sphingobacteriales</taxon>
        <taxon>Sphingobacteriaceae</taxon>
        <taxon>Pedobacter</taxon>
    </lineage>
</organism>
<evidence type="ECO:0000259" key="4">
    <source>
        <dbReference type="PROSITE" id="PS01124"/>
    </source>
</evidence>
<dbReference type="PANTHER" id="PTHR43280:SF32">
    <property type="entry name" value="TRANSCRIPTIONAL REGULATORY PROTEIN"/>
    <property type="match status" value="1"/>
</dbReference>
<feature type="domain" description="HTH araC/xylS-type" evidence="4">
    <location>
        <begin position="209"/>
        <end position="314"/>
    </location>
</feature>
<proteinExistence type="predicted"/>
<dbReference type="SUPFAM" id="SSF46689">
    <property type="entry name" value="Homeodomain-like"/>
    <property type="match status" value="1"/>
</dbReference>
<dbReference type="Gene3D" id="1.10.10.60">
    <property type="entry name" value="Homeodomain-like"/>
    <property type="match status" value="2"/>
</dbReference>
<dbReference type="InterPro" id="IPR018060">
    <property type="entry name" value="HTH_AraC"/>
</dbReference>
<dbReference type="GO" id="GO:0043565">
    <property type="term" value="F:sequence-specific DNA binding"/>
    <property type="evidence" value="ECO:0007669"/>
    <property type="project" value="InterPro"/>
</dbReference>
<evidence type="ECO:0000313" key="6">
    <source>
        <dbReference type="Proteomes" id="UP000295499"/>
    </source>
</evidence>
<reference evidence="5 6" key="1">
    <citation type="submission" date="2019-03" db="EMBL/GenBank/DDBJ databases">
        <title>Genomic Encyclopedia of Archaeal and Bacterial Type Strains, Phase II (KMG-II): from individual species to whole genera.</title>
        <authorList>
            <person name="Goeker M."/>
        </authorList>
    </citation>
    <scope>NUCLEOTIDE SEQUENCE [LARGE SCALE GENOMIC DNA]</scope>
    <source>
        <strain evidence="5 6">DSM 19034</strain>
    </source>
</reference>